<proteinExistence type="inferred from homology"/>
<evidence type="ECO:0000256" key="4">
    <source>
        <dbReference type="ARBA" id="ARBA00022857"/>
    </source>
</evidence>
<organism evidence="6 7">
    <name type="scientific">Bacillus yapensis</name>
    <dbReference type="NCBI Taxonomy" id="2492960"/>
    <lineage>
        <taxon>Bacteria</taxon>
        <taxon>Bacillati</taxon>
        <taxon>Bacillota</taxon>
        <taxon>Bacilli</taxon>
        <taxon>Bacillales</taxon>
        <taxon>Bacillaceae</taxon>
        <taxon>Bacillus</taxon>
    </lineage>
</organism>
<dbReference type="InterPro" id="IPR020904">
    <property type="entry name" value="Sc_DH/Rdtase_CS"/>
</dbReference>
<evidence type="ECO:0000313" key="7">
    <source>
        <dbReference type="Proteomes" id="UP000271374"/>
    </source>
</evidence>
<dbReference type="PROSITE" id="PS00061">
    <property type="entry name" value="ADH_SHORT"/>
    <property type="match status" value="1"/>
</dbReference>
<dbReference type="SUPFAM" id="SSF51735">
    <property type="entry name" value="NAD(P)-binding Rossmann-fold domains"/>
    <property type="match status" value="1"/>
</dbReference>
<name>A0A3S0IJ40_9BACI</name>
<dbReference type="RefSeq" id="WP_126405760.1">
    <property type="nucleotide sequence ID" value="NZ_RXNT01000001.1"/>
</dbReference>
<keyword evidence="5 6" id="KW-0560">Oxidoreductase</keyword>
<dbReference type="EC" id="1.1.1.320" evidence="6"/>
<keyword evidence="3" id="KW-0963">Cytoplasm</keyword>
<protein>
    <submittedName>
        <fullName evidence="6">(S)-benzoin forming benzil reductase</fullName>
        <ecNumber evidence="6">1.1.1.320</ecNumber>
    </submittedName>
</protein>
<reference evidence="6 7" key="1">
    <citation type="submission" date="2018-12" db="EMBL/GenBank/DDBJ databases">
        <title>Bacillus yapensis draft genome sequence.</title>
        <authorList>
            <person name="Yu L."/>
            <person name="Xu X."/>
            <person name="Tang X."/>
        </authorList>
    </citation>
    <scope>NUCLEOTIDE SEQUENCE [LARGE SCALE GENOMIC DNA]</scope>
    <source>
        <strain evidence="6 7">XXST-01</strain>
    </source>
</reference>
<dbReference type="PRINTS" id="PR00081">
    <property type="entry name" value="GDHRDH"/>
</dbReference>
<dbReference type="AlphaFoldDB" id="A0A3S0IJ40"/>
<keyword evidence="7" id="KW-1185">Reference proteome</keyword>
<dbReference type="GO" id="GO:0006729">
    <property type="term" value="P:tetrahydrobiopterin biosynthetic process"/>
    <property type="evidence" value="ECO:0007669"/>
    <property type="project" value="TreeGrafter"/>
</dbReference>
<dbReference type="EMBL" id="RXNT01000001">
    <property type="protein sequence ID" value="RTR36427.1"/>
    <property type="molecule type" value="Genomic_DNA"/>
</dbReference>
<dbReference type="Proteomes" id="UP000271374">
    <property type="component" value="Unassembled WGS sequence"/>
</dbReference>
<dbReference type="InterPro" id="IPR002347">
    <property type="entry name" value="SDR_fam"/>
</dbReference>
<evidence type="ECO:0000256" key="5">
    <source>
        <dbReference type="ARBA" id="ARBA00023002"/>
    </source>
</evidence>
<dbReference type="PANTHER" id="PTHR44085:SF2">
    <property type="entry name" value="SEPIAPTERIN REDUCTASE"/>
    <property type="match status" value="1"/>
</dbReference>
<accession>A0A3S0IJ40</accession>
<dbReference type="Gene3D" id="3.40.50.720">
    <property type="entry name" value="NAD(P)-binding Rossmann-like Domain"/>
    <property type="match status" value="1"/>
</dbReference>
<dbReference type="OrthoDB" id="9794387at2"/>
<sequence>MKYAIITGASKGLGAAISTRLINEEFGIFSVSRKENEDLRKLAEDKKLFYAHFRCDFSDPKSIEITFTEIVRKLSGTNELWVFNNAGVVEPIETVGKLAPESVVQNLNINFLAPILITNLLTQRLAKSKVTFINVTSGAAERPIHGWSIYCSTKAAVNMFTQAGALEQETSNGNHVMIGFSPGIMDTDMQQTIRSSSKEAFHDIEKFKSYKEEGHLRSADTVANALIDLLLSGKVVNGEIYHMNKLI</sequence>
<dbReference type="PANTHER" id="PTHR44085">
    <property type="entry name" value="SEPIAPTERIN REDUCTASE"/>
    <property type="match status" value="1"/>
</dbReference>
<dbReference type="NCBIfam" id="NF005381">
    <property type="entry name" value="PRK06924.1"/>
    <property type="match status" value="1"/>
</dbReference>
<gene>
    <name evidence="6" type="ORF">EKG37_00855</name>
</gene>
<evidence type="ECO:0000313" key="6">
    <source>
        <dbReference type="EMBL" id="RTR36427.1"/>
    </source>
</evidence>
<dbReference type="InterPro" id="IPR051721">
    <property type="entry name" value="Biopterin_syn/organic_redct"/>
</dbReference>
<evidence type="ECO:0000256" key="1">
    <source>
        <dbReference type="ARBA" id="ARBA00004496"/>
    </source>
</evidence>
<comment type="subcellular location">
    <subcellularLocation>
        <location evidence="1">Cytoplasm</location>
    </subcellularLocation>
</comment>
<evidence type="ECO:0000256" key="2">
    <source>
        <dbReference type="ARBA" id="ARBA00006484"/>
    </source>
</evidence>
<dbReference type="GO" id="GO:0005737">
    <property type="term" value="C:cytoplasm"/>
    <property type="evidence" value="ECO:0007669"/>
    <property type="project" value="UniProtKB-SubCell"/>
</dbReference>
<evidence type="ECO:0000256" key="3">
    <source>
        <dbReference type="ARBA" id="ARBA00022490"/>
    </source>
</evidence>
<dbReference type="GO" id="GO:0004757">
    <property type="term" value="F:sepiapterin reductase (NADP+) activity"/>
    <property type="evidence" value="ECO:0007669"/>
    <property type="project" value="TreeGrafter"/>
</dbReference>
<keyword evidence="4" id="KW-0521">NADP</keyword>
<comment type="similarity">
    <text evidence="2">Belongs to the short-chain dehydrogenases/reductases (SDR) family.</text>
</comment>
<comment type="caution">
    <text evidence="6">The sequence shown here is derived from an EMBL/GenBank/DDBJ whole genome shotgun (WGS) entry which is preliminary data.</text>
</comment>
<dbReference type="InterPro" id="IPR036291">
    <property type="entry name" value="NAD(P)-bd_dom_sf"/>
</dbReference>
<dbReference type="Pfam" id="PF00106">
    <property type="entry name" value="adh_short"/>
    <property type="match status" value="1"/>
</dbReference>